<keyword evidence="5 7" id="KW-1133">Transmembrane helix</keyword>
<feature type="transmembrane region" description="Helical" evidence="7">
    <location>
        <begin position="23"/>
        <end position="48"/>
    </location>
</feature>
<evidence type="ECO:0000256" key="7">
    <source>
        <dbReference type="SAM" id="Phobius"/>
    </source>
</evidence>
<keyword evidence="3" id="KW-1003">Cell membrane</keyword>
<gene>
    <name evidence="8" type="ORF">JYU14_02625</name>
</gene>
<evidence type="ECO:0000256" key="1">
    <source>
        <dbReference type="ARBA" id="ARBA00004651"/>
    </source>
</evidence>
<feature type="transmembrane region" description="Helical" evidence="7">
    <location>
        <begin position="60"/>
        <end position="80"/>
    </location>
</feature>
<evidence type="ECO:0000313" key="8">
    <source>
        <dbReference type="EMBL" id="MBN4066958.1"/>
    </source>
</evidence>
<evidence type="ECO:0000313" key="9">
    <source>
        <dbReference type="Proteomes" id="UP000722121"/>
    </source>
</evidence>
<sequence>MNAVETSSAWIFWRAGRLTLATLLTWAIVHFFNIPFGMWAILTVLIVAQIHLGESIRKGLHRLYGTLLGCVAGILVGTYAIHYHWAFAYILPIWVFLTWYCGAISYAWSMFFGMLLLASIFFFIGGAADYSPTQVIGLRMINIVIGVLINLLVGVIFHKSKTKDILRSAVKHQWKNIYDLITLMADLIKKEPLDITDIKVPIKESYKEHLQIQNTVTLVLHEPERFHQETKSLQIATVHQRRILDLLSSLLLLFELSPRSKEETQSVANDLLNIVSNTPSQTWEEELEKMIVQHKLEGHG</sequence>
<dbReference type="PANTHER" id="PTHR30509">
    <property type="entry name" value="P-HYDROXYBENZOIC ACID EFFLUX PUMP SUBUNIT-RELATED"/>
    <property type="match status" value="1"/>
</dbReference>
<comment type="subcellular location">
    <subcellularLocation>
        <location evidence="1">Cell membrane</location>
        <topology evidence="1">Multi-pass membrane protein</topology>
    </subcellularLocation>
</comment>
<dbReference type="EMBL" id="JAFITR010000043">
    <property type="protein sequence ID" value="MBN4066958.1"/>
    <property type="molecule type" value="Genomic_DNA"/>
</dbReference>
<comment type="caution">
    <text evidence="8">The sequence shown here is derived from an EMBL/GenBank/DDBJ whole genome shotgun (WGS) entry which is preliminary data.</text>
</comment>
<accession>A0ABS3ARG4</accession>
<evidence type="ECO:0000256" key="6">
    <source>
        <dbReference type="ARBA" id="ARBA00023136"/>
    </source>
</evidence>
<proteinExistence type="predicted"/>
<evidence type="ECO:0000256" key="4">
    <source>
        <dbReference type="ARBA" id="ARBA00022692"/>
    </source>
</evidence>
<keyword evidence="6 7" id="KW-0472">Membrane</keyword>
<protein>
    <submittedName>
        <fullName evidence="8">FUSC family protein</fullName>
    </submittedName>
</protein>
<organism evidence="8 9">
    <name type="scientific">Simkania negevensis</name>
    <dbReference type="NCBI Taxonomy" id="83561"/>
    <lineage>
        <taxon>Bacteria</taxon>
        <taxon>Pseudomonadati</taxon>
        <taxon>Chlamydiota</taxon>
        <taxon>Chlamydiia</taxon>
        <taxon>Parachlamydiales</taxon>
        <taxon>Simkaniaceae</taxon>
        <taxon>Simkania</taxon>
    </lineage>
</organism>
<name>A0ABS3ARG4_9BACT</name>
<feature type="transmembrane region" description="Helical" evidence="7">
    <location>
        <begin position="111"/>
        <end position="130"/>
    </location>
</feature>
<evidence type="ECO:0000256" key="5">
    <source>
        <dbReference type="ARBA" id="ARBA00022989"/>
    </source>
</evidence>
<feature type="transmembrane region" description="Helical" evidence="7">
    <location>
        <begin position="136"/>
        <end position="157"/>
    </location>
</feature>
<feature type="transmembrane region" description="Helical" evidence="7">
    <location>
        <begin position="86"/>
        <end position="104"/>
    </location>
</feature>
<dbReference type="Proteomes" id="UP000722121">
    <property type="component" value="Unassembled WGS sequence"/>
</dbReference>
<dbReference type="PANTHER" id="PTHR30509:SF9">
    <property type="entry name" value="MULTIDRUG RESISTANCE PROTEIN MDTO"/>
    <property type="match status" value="1"/>
</dbReference>
<dbReference type="Pfam" id="PF04632">
    <property type="entry name" value="FUSC"/>
    <property type="match status" value="1"/>
</dbReference>
<keyword evidence="2" id="KW-0813">Transport</keyword>
<reference evidence="8 9" key="1">
    <citation type="submission" date="2021-02" db="EMBL/GenBank/DDBJ databases">
        <title>Activity-based single-cell genomes from oceanic crustal fluid captures similar information to metagenomic and metatranscriptomic surveys with orders of magnitude less sampling.</title>
        <authorList>
            <person name="D'Angelo T.S."/>
            <person name="Orcutt B.N."/>
        </authorList>
    </citation>
    <scope>NUCLEOTIDE SEQUENCE [LARGE SCALE GENOMIC DNA]</scope>
    <source>
        <strain evidence="8">AH-315-G07</strain>
    </source>
</reference>
<keyword evidence="4 7" id="KW-0812">Transmembrane</keyword>
<dbReference type="InterPro" id="IPR006726">
    <property type="entry name" value="PHBA_efflux_AaeB/fusaric-R"/>
</dbReference>
<evidence type="ECO:0000256" key="3">
    <source>
        <dbReference type="ARBA" id="ARBA00022475"/>
    </source>
</evidence>
<evidence type="ECO:0000256" key="2">
    <source>
        <dbReference type="ARBA" id="ARBA00022448"/>
    </source>
</evidence>
<keyword evidence="9" id="KW-1185">Reference proteome</keyword>